<organism evidence="8 9">
    <name type="scientific">Giesbergeria anulus</name>
    <dbReference type="NCBI Taxonomy" id="180197"/>
    <lineage>
        <taxon>Bacteria</taxon>
        <taxon>Pseudomonadati</taxon>
        <taxon>Pseudomonadota</taxon>
        <taxon>Betaproteobacteria</taxon>
        <taxon>Burkholderiales</taxon>
        <taxon>Comamonadaceae</taxon>
        <taxon>Giesbergeria</taxon>
    </lineage>
</organism>
<dbReference type="RefSeq" id="WP_091454586.1">
    <property type="nucleotide sequence ID" value="NZ_FOGD01000002.1"/>
</dbReference>
<sequence length="250" mass="27272">MTSHTLHAPSAAATAPVPTRRVVDATTRMLHWMMALSFTGAYLTAESERWRLAHVTLGYTLAGIVLARLVWGLVGPRSVRLAGLWGRVRGLPAWLRSLAGVQSVAALQDLVRPGRNLLMGLAMVLMLALVLPLSLSGYAVWDEWGGEWLEEVHEWVGNAMLWVVLLHIGLIALVSVLQRKNQALPMITGRVPGRGPDVAKRNHGLLALLILAAVLAFWGWQWQAAPQPSATVATVLSGENRASKHHDHDD</sequence>
<dbReference type="InterPro" id="IPR051542">
    <property type="entry name" value="Hydrogenase_cytochrome"/>
</dbReference>
<evidence type="ECO:0000259" key="7">
    <source>
        <dbReference type="Pfam" id="PF01292"/>
    </source>
</evidence>
<dbReference type="Proteomes" id="UP000199766">
    <property type="component" value="Unassembled WGS sequence"/>
</dbReference>
<reference evidence="8 9" key="1">
    <citation type="submission" date="2016-10" db="EMBL/GenBank/DDBJ databases">
        <authorList>
            <person name="de Groot N.N."/>
        </authorList>
    </citation>
    <scope>NUCLEOTIDE SEQUENCE [LARGE SCALE GENOMIC DNA]</scope>
    <source>
        <strain evidence="8 9">ATCC 35958</strain>
    </source>
</reference>
<dbReference type="Gene3D" id="1.20.950.20">
    <property type="entry name" value="Transmembrane di-heme cytochromes, Chain C"/>
    <property type="match status" value="1"/>
</dbReference>
<evidence type="ECO:0000313" key="9">
    <source>
        <dbReference type="Proteomes" id="UP000199766"/>
    </source>
</evidence>
<dbReference type="PANTHER" id="PTHR30485">
    <property type="entry name" value="NI/FE-HYDROGENASE 1 B-TYPE CYTOCHROME SUBUNIT"/>
    <property type="match status" value="1"/>
</dbReference>
<dbReference type="GO" id="GO:0005886">
    <property type="term" value="C:plasma membrane"/>
    <property type="evidence" value="ECO:0007669"/>
    <property type="project" value="UniProtKB-SubCell"/>
</dbReference>
<dbReference type="AlphaFoldDB" id="A0A1H9J7P6"/>
<keyword evidence="3 6" id="KW-0812">Transmembrane</keyword>
<keyword evidence="9" id="KW-1185">Reference proteome</keyword>
<evidence type="ECO:0000256" key="1">
    <source>
        <dbReference type="ARBA" id="ARBA00004651"/>
    </source>
</evidence>
<evidence type="ECO:0000256" key="2">
    <source>
        <dbReference type="ARBA" id="ARBA00022475"/>
    </source>
</evidence>
<dbReference type="OrthoDB" id="196472at2"/>
<dbReference type="SUPFAM" id="SSF81342">
    <property type="entry name" value="Transmembrane di-heme cytochromes"/>
    <property type="match status" value="1"/>
</dbReference>
<evidence type="ECO:0000256" key="4">
    <source>
        <dbReference type="ARBA" id="ARBA00022989"/>
    </source>
</evidence>
<keyword evidence="2" id="KW-1003">Cell membrane</keyword>
<protein>
    <submittedName>
        <fullName evidence="8">Cytochrome b</fullName>
    </submittedName>
</protein>
<dbReference type="GO" id="GO:0022904">
    <property type="term" value="P:respiratory electron transport chain"/>
    <property type="evidence" value="ECO:0007669"/>
    <property type="project" value="InterPro"/>
</dbReference>
<proteinExistence type="predicted"/>
<dbReference type="GO" id="GO:0020037">
    <property type="term" value="F:heme binding"/>
    <property type="evidence" value="ECO:0007669"/>
    <property type="project" value="TreeGrafter"/>
</dbReference>
<dbReference type="InterPro" id="IPR011577">
    <property type="entry name" value="Cyt_b561_bac/Ni-Hgenase"/>
</dbReference>
<feature type="domain" description="Cytochrome b561 bacterial/Ni-hydrogenase" evidence="7">
    <location>
        <begin position="23"/>
        <end position="189"/>
    </location>
</feature>
<gene>
    <name evidence="8" type="ORF">SAMN02982919_01328</name>
</gene>
<comment type="subcellular location">
    <subcellularLocation>
        <location evidence="1">Cell membrane</location>
        <topology evidence="1">Multi-pass membrane protein</topology>
    </subcellularLocation>
</comment>
<dbReference type="InterPro" id="IPR016174">
    <property type="entry name" value="Di-haem_cyt_TM"/>
</dbReference>
<keyword evidence="5 6" id="KW-0472">Membrane</keyword>
<evidence type="ECO:0000256" key="6">
    <source>
        <dbReference type="SAM" id="Phobius"/>
    </source>
</evidence>
<feature type="transmembrane region" description="Helical" evidence="6">
    <location>
        <begin position="118"/>
        <end position="139"/>
    </location>
</feature>
<dbReference type="GO" id="GO:0009055">
    <property type="term" value="F:electron transfer activity"/>
    <property type="evidence" value="ECO:0007669"/>
    <property type="project" value="InterPro"/>
</dbReference>
<dbReference type="PANTHER" id="PTHR30485:SF2">
    <property type="entry name" value="BLL0597 PROTEIN"/>
    <property type="match status" value="1"/>
</dbReference>
<feature type="transmembrane region" description="Helical" evidence="6">
    <location>
        <begin position="204"/>
        <end position="222"/>
    </location>
</feature>
<dbReference type="Pfam" id="PF01292">
    <property type="entry name" value="Ni_hydr_CYTB"/>
    <property type="match status" value="1"/>
</dbReference>
<evidence type="ECO:0000256" key="3">
    <source>
        <dbReference type="ARBA" id="ARBA00022692"/>
    </source>
</evidence>
<keyword evidence="4 6" id="KW-1133">Transmembrane helix</keyword>
<evidence type="ECO:0000313" key="8">
    <source>
        <dbReference type="EMBL" id="SEQ82823.1"/>
    </source>
</evidence>
<evidence type="ECO:0000256" key="5">
    <source>
        <dbReference type="ARBA" id="ARBA00023136"/>
    </source>
</evidence>
<accession>A0A1H9J7P6</accession>
<dbReference type="STRING" id="180197.SAMN02982919_01328"/>
<feature type="transmembrane region" description="Helical" evidence="6">
    <location>
        <begin position="159"/>
        <end position="177"/>
    </location>
</feature>
<name>A0A1H9J7P6_9BURK</name>
<feature type="transmembrane region" description="Helical" evidence="6">
    <location>
        <begin position="52"/>
        <end position="73"/>
    </location>
</feature>
<dbReference type="EMBL" id="FOGD01000002">
    <property type="protein sequence ID" value="SEQ82823.1"/>
    <property type="molecule type" value="Genomic_DNA"/>
</dbReference>